<dbReference type="InterPro" id="IPR017853">
    <property type="entry name" value="GH"/>
</dbReference>
<evidence type="ECO:0008006" key="10">
    <source>
        <dbReference type="Google" id="ProtNLM"/>
    </source>
</evidence>
<dbReference type="Pfam" id="PF00232">
    <property type="entry name" value="Glyco_hydro_1"/>
    <property type="match status" value="1"/>
</dbReference>
<dbReference type="PANTHER" id="PTHR10353">
    <property type="entry name" value="GLYCOSYL HYDROLASE"/>
    <property type="match status" value="1"/>
</dbReference>
<reference evidence="8 9" key="1">
    <citation type="journal article" date="2021" name="BMC Biol.">
        <title>Horizontally acquired antibacterial genes associated with adaptive radiation of ladybird beetles.</title>
        <authorList>
            <person name="Li H.S."/>
            <person name="Tang X.F."/>
            <person name="Huang Y.H."/>
            <person name="Xu Z.Y."/>
            <person name="Chen M.L."/>
            <person name="Du X.Y."/>
            <person name="Qiu B.Y."/>
            <person name="Chen P.T."/>
            <person name="Zhang W."/>
            <person name="Slipinski A."/>
            <person name="Escalona H.E."/>
            <person name="Waterhouse R.M."/>
            <person name="Zwick A."/>
            <person name="Pang H."/>
        </authorList>
    </citation>
    <scope>NUCLEOTIDE SEQUENCE [LARGE SCALE GENOMIC DNA]</scope>
    <source>
        <strain evidence="8">SYSU2018</strain>
    </source>
</reference>
<dbReference type="Proteomes" id="UP001516400">
    <property type="component" value="Unassembled WGS sequence"/>
</dbReference>
<dbReference type="FunFam" id="3.20.20.80:FF:000013">
    <property type="entry name" value="lactase-phlorizin hydrolase"/>
    <property type="match status" value="1"/>
</dbReference>
<dbReference type="PANTHER" id="PTHR10353:SF36">
    <property type="entry name" value="LP05116P"/>
    <property type="match status" value="1"/>
</dbReference>
<protein>
    <recommendedName>
        <fullName evidence="10">Beta-glucosidase</fullName>
    </recommendedName>
</protein>
<proteinExistence type="inferred from homology"/>
<keyword evidence="3" id="KW-0378">Hydrolase</keyword>
<evidence type="ECO:0000313" key="8">
    <source>
        <dbReference type="EMBL" id="KAL3286612.1"/>
    </source>
</evidence>
<gene>
    <name evidence="8" type="ORF">HHI36_001112</name>
</gene>
<name>A0ABD2P6N6_9CUCU</name>
<dbReference type="AlphaFoldDB" id="A0ABD2P6N6"/>
<evidence type="ECO:0000256" key="7">
    <source>
        <dbReference type="SAM" id="SignalP"/>
    </source>
</evidence>
<dbReference type="EMBL" id="JABFTP020000185">
    <property type="protein sequence ID" value="KAL3286612.1"/>
    <property type="molecule type" value="Genomic_DNA"/>
</dbReference>
<dbReference type="Gene3D" id="3.20.20.80">
    <property type="entry name" value="Glycosidases"/>
    <property type="match status" value="1"/>
</dbReference>
<sequence>MQGTMINFNAFCIVFFLWYNVHAKAQDKFPKYLKFGVATSSFQIEGGWNASGKGESVWDRFPHEHPEFIMDYSNGDVACDSYHLWQTDVKLLKYLGVDHYRFSLSWTRILPTGFSNRINSDGVKYYDNLINSLTENGIEPMVTLYHWDLPKKIQYLGGWANIQTAEYFGEFARIAFQLFGDRVKIWITINEPLSVCEPSNNENGLDPEISLPGIGDYLCGKTVLIAHSKAYHIYDKEFRNEQKGKIGISLSSVWSEPKTNKPKDVQTSERFMQMTLGWFAHPIFSREGDYPEIMKKTVQDRSILENFTQSRLPALMQTEINNLKGSADFFGLNHYDTVLSAKHKYAIGDPCFYKDIGAIAGKDSNWKPNENTVPWGFYKLLHWVAKEYNNPIVYITENGYHDHGQMKDIDRMVFYKEFLTVLLHAIKDGCNIQNIQLGVY</sequence>
<keyword evidence="9" id="KW-1185">Reference proteome</keyword>
<evidence type="ECO:0000256" key="3">
    <source>
        <dbReference type="ARBA" id="ARBA00022801"/>
    </source>
</evidence>
<evidence type="ECO:0000256" key="2">
    <source>
        <dbReference type="ARBA" id="ARBA00011738"/>
    </source>
</evidence>
<evidence type="ECO:0000313" key="9">
    <source>
        <dbReference type="Proteomes" id="UP001516400"/>
    </source>
</evidence>
<comment type="caution">
    <text evidence="8">The sequence shown here is derived from an EMBL/GenBank/DDBJ whole genome shotgun (WGS) entry which is preliminary data.</text>
</comment>
<comment type="subunit">
    <text evidence="2">Homodimer.</text>
</comment>
<keyword evidence="4" id="KW-0325">Glycoprotein</keyword>
<keyword evidence="7" id="KW-0732">Signal</keyword>
<feature type="signal peptide" evidence="7">
    <location>
        <begin position="1"/>
        <end position="25"/>
    </location>
</feature>
<evidence type="ECO:0000256" key="6">
    <source>
        <dbReference type="RuleBase" id="RU003690"/>
    </source>
</evidence>
<comment type="similarity">
    <text evidence="1 6">Belongs to the glycosyl hydrolase 1 family.</text>
</comment>
<dbReference type="InterPro" id="IPR001360">
    <property type="entry name" value="Glyco_hydro_1"/>
</dbReference>
<organism evidence="8 9">
    <name type="scientific">Cryptolaemus montrouzieri</name>
    <dbReference type="NCBI Taxonomy" id="559131"/>
    <lineage>
        <taxon>Eukaryota</taxon>
        <taxon>Metazoa</taxon>
        <taxon>Ecdysozoa</taxon>
        <taxon>Arthropoda</taxon>
        <taxon>Hexapoda</taxon>
        <taxon>Insecta</taxon>
        <taxon>Pterygota</taxon>
        <taxon>Neoptera</taxon>
        <taxon>Endopterygota</taxon>
        <taxon>Coleoptera</taxon>
        <taxon>Polyphaga</taxon>
        <taxon>Cucujiformia</taxon>
        <taxon>Coccinelloidea</taxon>
        <taxon>Coccinellidae</taxon>
        <taxon>Scymninae</taxon>
        <taxon>Scymnini</taxon>
        <taxon>Cryptolaemus</taxon>
    </lineage>
</organism>
<accession>A0ABD2P6N6</accession>
<evidence type="ECO:0000256" key="5">
    <source>
        <dbReference type="ARBA" id="ARBA00023295"/>
    </source>
</evidence>
<evidence type="ECO:0000256" key="4">
    <source>
        <dbReference type="ARBA" id="ARBA00023180"/>
    </source>
</evidence>
<keyword evidence="5" id="KW-0326">Glycosidase</keyword>
<feature type="chain" id="PRO_5044806919" description="Beta-glucosidase" evidence="7">
    <location>
        <begin position="26"/>
        <end position="440"/>
    </location>
</feature>
<dbReference type="GO" id="GO:0016798">
    <property type="term" value="F:hydrolase activity, acting on glycosyl bonds"/>
    <property type="evidence" value="ECO:0007669"/>
    <property type="project" value="UniProtKB-KW"/>
</dbReference>
<evidence type="ECO:0000256" key="1">
    <source>
        <dbReference type="ARBA" id="ARBA00010838"/>
    </source>
</evidence>
<dbReference type="SUPFAM" id="SSF51445">
    <property type="entry name" value="(Trans)glycosidases"/>
    <property type="match status" value="1"/>
</dbReference>